<dbReference type="RefSeq" id="WP_345484213.1">
    <property type="nucleotide sequence ID" value="NZ_BAAAWU010000001.1"/>
</dbReference>
<dbReference type="PANTHER" id="PTHR37943">
    <property type="entry name" value="PROTEIN VES"/>
    <property type="match status" value="1"/>
</dbReference>
<dbReference type="Pfam" id="PF05962">
    <property type="entry name" value="HutD"/>
    <property type="match status" value="1"/>
</dbReference>
<dbReference type="Gene3D" id="2.60.120.10">
    <property type="entry name" value="Jelly Rolls"/>
    <property type="match status" value="1"/>
</dbReference>
<dbReference type="EMBL" id="JBHMCT010000014">
    <property type="protein sequence ID" value="MFB9557201.1"/>
    <property type="molecule type" value="Genomic_DNA"/>
</dbReference>
<reference evidence="2 3" key="1">
    <citation type="submission" date="2024-09" db="EMBL/GenBank/DDBJ databases">
        <authorList>
            <person name="Sun Q."/>
            <person name="Mori K."/>
        </authorList>
    </citation>
    <scope>NUCLEOTIDE SEQUENCE [LARGE SCALE GENOMIC DNA]</scope>
    <source>
        <strain evidence="2 3">JCM 4414</strain>
    </source>
</reference>
<dbReference type="InterPro" id="IPR014710">
    <property type="entry name" value="RmlC-like_jellyroll"/>
</dbReference>
<sequence>MHPFDVEHLTTSQWRNGGGATREIVAWPVGDEEFQWRASVADIDRDGPFSAFPGVDRTFTLVAGDGVRLTAPGTFDRTARVGEPLAFSGDLELTAERRGGACRVLNIMVRRGRRAARVDRITGPLVPPGGHAGVFYVLRGHWRTDAAGRPLTAGQGVWWDEPDGAPDGAPGREAATPLSPDAVGLWADIAPVR</sequence>
<name>A0ABV5QUM5_9ACTN</name>
<gene>
    <name evidence="2" type="ORF">ACFFTP_23815</name>
</gene>
<dbReference type="InterPro" id="IPR010282">
    <property type="entry name" value="Uncharacterised_HutD/Ves"/>
</dbReference>
<dbReference type="SUPFAM" id="SSF51182">
    <property type="entry name" value="RmlC-like cupins"/>
    <property type="match status" value="1"/>
</dbReference>
<evidence type="ECO:0000256" key="1">
    <source>
        <dbReference type="SAM" id="MobiDB-lite"/>
    </source>
</evidence>
<organism evidence="2 3">
    <name type="scientific">Streptomyces roseoviridis</name>
    <dbReference type="NCBI Taxonomy" id="67361"/>
    <lineage>
        <taxon>Bacteria</taxon>
        <taxon>Bacillati</taxon>
        <taxon>Actinomycetota</taxon>
        <taxon>Actinomycetes</taxon>
        <taxon>Kitasatosporales</taxon>
        <taxon>Streptomycetaceae</taxon>
        <taxon>Streptomyces</taxon>
    </lineage>
</organism>
<dbReference type="InterPro" id="IPR011051">
    <property type="entry name" value="RmlC_Cupin_sf"/>
</dbReference>
<accession>A0ABV5QUM5</accession>
<keyword evidence="3" id="KW-1185">Reference proteome</keyword>
<evidence type="ECO:0000313" key="2">
    <source>
        <dbReference type="EMBL" id="MFB9557201.1"/>
    </source>
</evidence>
<evidence type="ECO:0000313" key="3">
    <source>
        <dbReference type="Proteomes" id="UP001589716"/>
    </source>
</evidence>
<dbReference type="Proteomes" id="UP001589716">
    <property type="component" value="Unassembled WGS sequence"/>
</dbReference>
<feature type="region of interest" description="Disordered" evidence="1">
    <location>
        <begin position="153"/>
        <end position="178"/>
    </location>
</feature>
<dbReference type="CDD" id="cd20293">
    <property type="entry name" value="cupin_HutD_N"/>
    <property type="match status" value="1"/>
</dbReference>
<protein>
    <submittedName>
        <fullName evidence="2">HutD family protein</fullName>
    </submittedName>
</protein>
<proteinExistence type="predicted"/>
<dbReference type="PANTHER" id="PTHR37943:SF1">
    <property type="entry name" value="PROTEIN VES"/>
    <property type="match status" value="1"/>
</dbReference>
<comment type="caution">
    <text evidence="2">The sequence shown here is derived from an EMBL/GenBank/DDBJ whole genome shotgun (WGS) entry which is preliminary data.</text>
</comment>